<dbReference type="PANTHER" id="PTHR45737">
    <property type="entry name" value="VON WILLEBRAND FACTOR A DOMAIN-CONTAINING PROTEIN 5A"/>
    <property type="match status" value="1"/>
</dbReference>
<reference evidence="2" key="1">
    <citation type="submission" date="2022-11" db="EMBL/GenBank/DDBJ databases">
        <title>Genome Resource of Sclerotinia nivalis Strain SnTB1, a Plant Pathogen Isolated from American Ginseng.</title>
        <authorList>
            <person name="Fan S."/>
        </authorList>
    </citation>
    <scope>NUCLEOTIDE SEQUENCE</scope>
    <source>
        <strain evidence="2">SnTB1</strain>
    </source>
</reference>
<comment type="caution">
    <text evidence="2">The sequence shown here is derived from an EMBL/GenBank/DDBJ whole genome shotgun (WGS) entry which is preliminary data.</text>
</comment>
<evidence type="ECO:0000313" key="3">
    <source>
        <dbReference type="Proteomes" id="UP001152300"/>
    </source>
</evidence>
<organism evidence="2 3">
    <name type="scientific">Sclerotinia nivalis</name>
    <dbReference type="NCBI Taxonomy" id="352851"/>
    <lineage>
        <taxon>Eukaryota</taxon>
        <taxon>Fungi</taxon>
        <taxon>Dikarya</taxon>
        <taxon>Ascomycota</taxon>
        <taxon>Pezizomycotina</taxon>
        <taxon>Leotiomycetes</taxon>
        <taxon>Helotiales</taxon>
        <taxon>Sclerotiniaceae</taxon>
        <taxon>Sclerotinia</taxon>
    </lineage>
</organism>
<dbReference type="EMBL" id="JAPEIS010000003">
    <property type="protein sequence ID" value="KAJ8067860.1"/>
    <property type="molecule type" value="Genomic_DNA"/>
</dbReference>
<keyword evidence="3" id="KW-1185">Reference proteome</keyword>
<evidence type="ECO:0000313" key="2">
    <source>
        <dbReference type="EMBL" id="KAJ8067860.1"/>
    </source>
</evidence>
<name>A0A9X0DMQ5_9HELO</name>
<proteinExistence type="predicted"/>
<feature type="region of interest" description="Disordered" evidence="1">
    <location>
        <begin position="66"/>
        <end position="97"/>
    </location>
</feature>
<accession>A0A9X0DMQ5</accession>
<evidence type="ECO:0000256" key="1">
    <source>
        <dbReference type="SAM" id="MobiDB-lite"/>
    </source>
</evidence>
<dbReference type="PANTHER" id="PTHR45737:SF6">
    <property type="entry name" value="VON WILLEBRAND FACTOR A DOMAIN-CONTAINING PROTEIN 5A"/>
    <property type="match status" value="1"/>
</dbReference>
<dbReference type="Proteomes" id="UP001152300">
    <property type="component" value="Unassembled WGS sequence"/>
</dbReference>
<dbReference type="OrthoDB" id="1729737at2759"/>
<sequence>MTRPADNFRSIYDRHGSLFPASQRLEKSRHKASNLFDPSISSLRSVETSTGVNSTTDRNRLNETVRENEAPSNQKRSFQDFRNVPAQQLRRNREVIPSPEVVKRNKPISYSMNSVPPATNTRSIAPSDSSSKISIKKDWAAASSVEIVLRIIDLQQFDGTWVSVPYLEPVLGFKVPQDVFRVEKDTTAKKLWITLIVLGFLEHTMTREADLWELVVVKTKMWLNSMEAQSVQEFKQMKKTAMEVVSKANQTIGEKAVTANDLT</sequence>
<protein>
    <submittedName>
        <fullName evidence="2">Uncharacterized protein</fullName>
    </submittedName>
</protein>
<dbReference type="AlphaFoldDB" id="A0A9X0DMQ5"/>
<gene>
    <name evidence="2" type="ORF">OCU04_003450</name>
</gene>